<dbReference type="Gene3D" id="3.30.1060.10">
    <property type="entry name" value="Peptide methionine sulphoxide reductase MsrA"/>
    <property type="match status" value="1"/>
</dbReference>
<dbReference type="AlphaFoldDB" id="A0A6S6UBG1"/>
<dbReference type="InterPro" id="IPR002569">
    <property type="entry name" value="Met_Sox_Rdtase_MsrA_dom"/>
</dbReference>
<evidence type="ECO:0000313" key="6">
    <source>
        <dbReference type="EMBL" id="CAA6826153.1"/>
    </source>
</evidence>
<dbReference type="PANTHER" id="PTHR43774">
    <property type="entry name" value="PEPTIDE METHIONINE SULFOXIDE REDUCTASE"/>
    <property type="match status" value="1"/>
</dbReference>
<evidence type="ECO:0000256" key="4">
    <source>
        <dbReference type="ARBA" id="ARBA00048782"/>
    </source>
</evidence>
<dbReference type="EC" id="1.8.4.11" evidence="1"/>
<evidence type="ECO:0000256" key="3">
    <source>
        <dbReference type="ARBA" id="ARBA00047806"/>
    </source>
</evidence>
<dbReference type="GO" id="GO:0008113">
    <property type="term" value="F:peptide-methionine (S)-S-oxide reductase activity"/>
    <property type="evidence" value="ECO:0007669"/>
    <property type="project" value="UniProtKB-EC"/>
</dbReference>
<dbReference type="PANTHER" id="PTHR43774:SF1">
    <property type="entry name" value="PEPTIDE METHIONINE SULFOXIDE REDUCTASE MSRA 2"/>
    <property type="match status" value="1"/>
</dbReference>
<proteinExistence type="predicted"/>
<evidence type="ECO:0000256" key="2">
    <source>
        <dbReference type="ARBA" id="ARBA00023002"/>
    </source>
</evidence>
<name>A0A6S6UBG1_9BACT</name>
<dbReference type="InterPro" id="IPR036509">
    <property type="entry name" value="Met_Sox_Rdtase_MsrA_sf"/>
</dbReference>
<organism evidence="6">
    <name type="scientific">uncultured Sulfurovum sp</name>
    <dbReference type="NCBI Taxonomy" id="269237"/>
    <lineage>
        <taxon>Bacteria</taxon>
        <taxon>Pseudomonadati</taxon>
        <taxon>Campylobacterota</taxon>
        <taxon>Epsilonproteobacteria</taxon>
        <taxon>Campylobacterales</taxon>
        <taxon>Sulfurovaceae</taxon>
        <taxon>Sulfurovum</taxon>
        <taxon>environmental samples</taxon>
    </lineage>
</organism>
<dbReference type="SUPFAM" id="SSF55068">
    <property type="entry name" value="Peptide methionine sulfoxide reductase"/>
    <property type="match status" value="1"/>
</dbReference>
<feature type="domain" description="Peptide methionine sulphoxide reductase MsrA" evidence="5">
    <location>
        <begin position="8"/>
        <end position="145"/>
    </location>
</feature>
<evidence type="ECO:0000259" key="5">
    <source>
        <dbReference type="Pfam" id="PF01625"/>
    </source>
</evidence>
<dbReference type="EMBL" id="CACVAR010000400">
    <property type="protein sequence ID" value="CAA6826153.1"/>
    <property type="molecule type" value="Genomic_DNA"/>
</dbReference>
<gene>
    <name evidence="6" type="ORF">HELGO_WM26413</name>
</gene>
<comment type="catalytic activity">
    <reaction evidence="4">
        <text>[thioredoxin]-disulfide + L-methionine + H2O = L-methionine (S)-S-oxide + [thioredoxin]-dithiol</text>
        <dbReference type="Rhea" id="RHEA:19993"/>
        <dbReference type="Rhea" id="RHEA-COMP:10698"/>
        <dbReference type="Rhea" id="RHEA-COMP:10700"/>
        <dbReference type="ChEBI" id="CHEBI:15377"/>
        <dbReference type="ChEBI" id="CHEBI:29950"/>
        <dbReference type="ChEBI" id="CHEBI:50058"/>
        <dbReference type="ChEBI" id="CHEBI:57844"/>
        <dbReference type="ChEBI" id="CHEBI:58772"/>
        <dbReference type="EC" id="1.8.4.11"/>
    </reaction>
</comment>
<reference evidence="6" key="1">
    <citation type="submission" date="2020-01" db="EMBL/GenBank/DDBJ databases">
        <authorList>
            <person name="Meier V. D."/>
            <person name="Meier V D."/>
        </authorList>
    </citation>
    <scope>NUCLEOTIDE SEQUENCE</scope>
    <source>
        <strain evidence="6">HLG_WM_MAG_03</strain>
    </source>
</reference>
<accession>A0A6S6UBG1</accession>
<keyword evidence="2 6" id="KW-0560">Oxidoreductase</keyword>
<protein>
    <recommendedName>
        <fullName evidence="1">peptide-methionine (S)-S-oxide reductase</fullName>
        <ecNumber evidence="1">1.8.4.11</ecNumber>
    </recommendedName>
</protein>
<dbReference type="Pfam" id="PF01625">
    <property type="entry name" value="PMSR"/>
    <property type="match status" value="1"/>
</dbReference>
<evidence type="ECO:0000256" key="1">
    <source>
        <dbReference type="ARBA" id="ARBA00012502"/>
    </source>
</evidence>
<sequence>MSSKTRSKIALSGGCHWCTEAIFDALKGVNLVEQGWVSSEHEEASTLSEAVIVHYDEKVIELDILIEVHLLTHNATSNHAFRKKYRSAIYTFSKSQEIEAQKILKEKQALFEKPLITKVYPFHRFKLNEEQFLNYYKKDPSKPFCQSYIEPKLQMLMKRYSTLLLSF</sequence>
<comment type="catalytic activity">
    <reaction evidence="3">
        <text>L-methionyl-[protein] + [thioredoxin]-disulfide + H2O = L-methionyl-(S)-S-oxide-[protein] + [thioredoxin]-dithiol</text>
        <dbReference type="Rhea" id="RHEA:14217"/>
        <dbReference type="Rhea" id="RHEA-COMP:10698"/>
        <dbReference type="Rhea" id="RHEA-COMP:10700"/>
        <dbReference type="Rhea" id="RHEA-COMP:12313"/>
        <dbReference type="Rhea" id="RHEA-COMP:12315"/>
        <dbReference type="ChEBI" id="CHEBI:15377"/>
        <dbReference type="ChEBI" id="CHEBI:16044"/>
        <dbReference type="ChEBI" id="CHEBI:29950"/>
        <dbReference type="ChEBI" id="CHEBI:44120"/>
        <dbReference type="ChEBI" id="CHEBI:50058"/>
        <dbReference type="EC" id="1.8.4.11"/>
    </reaction>
</comment>